<protein>
    <recommendedName>
        <fullName evidence="1">HTH marR-type domain-containing protein</fullName>
    </recommendedName>
</protein>
<proteinExistence type="predicted"/>
<feature type="domain" description="HTH marR-type" evidence="1">
    <location>
        <begin position="1"/>
        <end position="134"/>
    </location>
</feature>
<dbReference type="AlphaFoldDB" id="A0A0R1UAB3"/>
<name>A0A0R1UAB3_9LACO</name>
<evidence type="ECO:0000313" key="2">
    <source>
        <dbReference type="EMBL" id="KRL87877.1"/>
    </source>
</evidence>
<dbReference type="RefSeq" id="WP_056955497.1">
    <property type="nucleotide sequence ID" value="NZ_AZFK01000086.1"/>
</dbReference>
<dbReference type="InterPro" id="IPR000835">
    <property type="entry name" value="HTH_MarR-typ"/>
</dbReference>
<dbReference type="GO" id="GO:0006950">
    <property type="term" value="P:response to stress"/>
    <property type="evidence" value="ECO:0007669"/>
    <property type="project" value="TreeGrafter"/>
</dbReference>
<dbReference type="Gene3D" id="1.10.10.10">
    <property type="entry name" value="Winged helix-like DNA-binding domain superfamily/Winged helix DNA-binding domain"/>
    <property type="match status" value="1"/>
</dbReference>
<dbReference type="PANTHER" id="PTHR33164:SF43">
    <property type="entry name" value="HTH-TYPE TRANSCRIPTIONAL REPRESSOR YETL"/>
    <property type="match status" value="1"/>
</dbReference>
<dbReference type="PROSITE" id="PS50995">
    <property type="entry name" value="HTH_MARR_2"/>
    <property type="match status" value="1"/>
</dbReference>
<dbReference type="EMBL" id="AZFK01000086">
    <property type="protein sequence ID" value="KRL87877.1"/>
    <property type="molecule type" value="Genomic_DNA"/>
</dbReference>
<evidence type="ECO:0000313" key="3">
    <source>
        <dbReference type="Proteomes" id="UP000050816"/>
    </source>
</evidence>
<dbReference type="PRINTS" id="PR00598">
    <property type="entry name" value="HTHMARR"/>
</dbReference>
<dbReference type="Pfam" id="PF01047">
    <property type="entry name" value="MarR"/>
    <property type="match status" value="1"/>
</dbReference>
<dbReference type="GO" id="GO:0003700">
    <property type="term" value="F:DNA-binding transcription factor activity"/>
    <property type="evidence" value="ECO:0007669"/>
    <property type="project" value="InterPro"/>
</dbReference>
<accession>A0A0R1UAB3</accession>
<organism evidence="2 3">
    <name type="scientific">Limosilactobacillus ingluviei DSM 15946</name>
    <dbReference type="NCBI Taxonomy" id="1423760"/>
    <lineage>
        <taxon>Bacteria</taxon>
        <taxon>Bacillati</taxon>
        <taxon>Bacillota</taxon>
        <taxon>Bacilli</taxon>
        <taxon>Lactobacillales</taxon>
        <taxon>Lactobacillaceae</taxon>
        <taxon>Limosilactobacillus</taxon>
    </lineage>
</organism>
<evidence type="ECO:0000259" key="1">
    <source>
        <dbReference type="PROSITE" id="PS50995"/>
    </source>
</evidence>
<dbReference type="SUPFAM" id="SSF46785">
    <property type="entry name" value="Winged helix' DNA-binding domain"/>
    <property type="match status" value="1"/>
</dbReference>
<comment type="caution">
    <text evidence="2">The sequence shown here is derived from an EMBL/GenBank/DDBJ whole genome shotgun (WGS) entry which is preliminary data.</text>
</comment>
<dbReference type="Proteomes" id="UP000050816">
    <property type="component" value="Unassembled WGS sequence"/>
</dbReference>
<dbReference type="InterPro" id="IPR036390">
    <property type="entry name" value="WH_DNA-bd_sf"/>
</dbReference>
<dbReference type="SMART" id="SM00347">
    <property type="entry name" value="HTH_MARR"/>
    <property type="match status" value="1"/>
</dbReference>
<gene>
    <name evidence="2" type="ORF">FC43_GL000779</name>
</gene>
<dbReference type="PATRIC" id="fig|1423760.3.peg.801"/>
<sequence length="141" mass="15617">MANDLIRATAIINTTIRHQLDAALRPLGLSEVNYYYLLVVAEQPGINQADLTAHIVRDQSTVTRQVDRLVKQGWLTKRQAPTDARQSALFLTPQAQAILPQLWAINQTVNETALASLTPAEQATLLNLLGKTFDGLSQDYH</sequence>
<reference evidence="2 3" key="1">
    <citation type="journal article" date="2015" name="Genome Announc.">
        <title>Expanding the biotechnology potential of lactobacilli through comparative genomics of 213 strains and associated genera.</title>
        <authorList>
            <person name="Sun Z."/>
            <person name="Harris H.M."/>
            <person name="McCann A."/>
            <person name="Guo C."/>
            <person name="Argimon S."/>
            <person name="Zhang W."/>
            <person name="Yang X."/>
            <person name="Jeffery I.B."/>
            <person name="Cooney J.C."/>
            <person name="Kagawa T.F."/>
            <person name="Liu W."/>
            <person name="Song Y."/>
            <person name="Salvetti E."/>
            <person name="Wrobel A."/>
            <person name="Rasinkangas P."/>
            <person name="Parkhill J."/>
            <person name="Rea M.C."/>
            <person name="O'Sullivan O."/>
            <person name="Ritari J."/>
            <person name="Douillard F.P."/>
            <person name="Paul Ross R."/>
            <person name="Yang R."/>
            <person name="Briner A.E."/>
            <person name="Felis G.E."/>
            <person name="de Vos W.M."/>
            <person name="Barrangou R."/>
            <person name="Klaenhammer T.R."/>
            <person name="Caufield P.W."/>
            <person name="Cui Y."/>
            <person name="Zhang H."/>
            <person name="O'Toole P.W."/>
        </authorList>
    </citation>
    <scope>NUCLEOTIDE SEQUENCE [LARGE SCALE GENOMIC DNA]</scope>
    <source>
        <strain evidence="2 3">DSM 15946</strain>
    </source>
</reference>
<dbReference type="InterPro" id="IPR039422">
    <property type="entry name" value="MarR/SlyA-like"/>
</dbReference>
<dbReference type="InterPro" id="IPR036388">
    <property type="entry name" value="WH-like_DNA-bd_sf"/>
</dbReference>
<dbReference type="PANTHER" id="PTHR33164">
    <property type="entry name" value="TRANSCRIPTIONAL REGULATOR, MARR FAMILY"/>
    <property type="match status" value="1"/>
</dbReference>